<dbReference type="CDD" id="cd08977">
    <property type="entry name" value="SusD"/>
    <property type="match status" value="1"/>
</dbReference>
<dbReference type="Proteomes" id="UP000007995">
    <property type="component" value="Unassembled WGS sequence"/>
</dbReference>
<evidence type="ECO:0008006" key="4">
    <source>
        <dbReference type="Google" id="ProtNLM"/>
    </source>
</evidence>
<evidence type="ECO:0000313" key="3">
    <source>
        <dbReference type="Proteomes" id="UP000007995"/>
    </source>
</evidence>
<gene>
    <name evidence="2" type="ORF">HMPREF1057_00957</name>
</gene>
<dbReference type="AlphaFoldDB" id="K5BUW4"/>
<feature type="signal peptide" evidence="1">
    <location>
        <begin position="1"/>
        <end position="21"/>
    </location>
</feature>
<reference evidence="2 3" key="1">
    <citation type="submission" date="2012-02" db="EMBL/GenBank/DDBJ databases">
        <title>The Genome Sequence of Bacteroides finegoldii CL09T03C10.</title>
        <authorList>
            <consortium name="The Broad Institute Genome Sequencing Platform"/>
            <person name="Earl A."/>
            <person name="Ward D."/>
            <person name="Feldgarden M."/>
            <person name="Gevers D."/>
            <person name="Zitomersky N.L."/>
            <person name="Coyne M.J."/>
            <person name="Comstock L.E."/>
            <person name="Young S.K."/>
            <person name="Zeng Q."/>
            <person name="Gargeya S."/>
            <person name="Fitzgerald M."/>
            <person name="Haas B."/>
            <person name="Abouelleil A."/>
            <person name="Alvarado L."/>
            <person name="Arachchi H.M."/>
            <person name="Berlin A."/>
            <person name="Chapman S.B."/>
            <person name="Gearin G."/>
            <person name="Goldberg J."/>
            <person name="Griggs A."/>
            <person name="Gujja S."/>
            <person name="Hansen M."/>
            <person name="Heiman D."/>
            <person name="Howarth C."/>
            <person name="Larimer J."/>
            <person name="Lui A."/>
            <person name="MacDonald P.J.P."/>
            <person name="McCowen C."/>
            <person name="Montmayeur A."/>
            <person name="Murphy C."/>
            <person name="Neiman D."/>
            <person name="Pearson M."/>
            <person name="Priest M."/>
            <person name="Roberts A."/>
            <person name="Saif S."/>
            <person name="Shea T."/>
            <person name="Sisk P."/>
            <person name="Stolte C."/>
            <person name="Sykes S."/>
            <person name="Wortman J."/>
            <person name="Nusbaum C."/>
            <person name="Birren B."/>
        </authorList>
    </citation>
    <scope>NUCLEOTIDE SEQUENCE [LARGE SCALE GENOMIC DNA]</scope>
    <source>
        <strain evidence="2 3">CL09T03C10</strain>
    </source>
</reference>
<keyword evidence="1" id="KW-0732">Signal</keyword>
<dbReference type="Pfam" id="PF12741">
    <property type="entry name" value="SusD-like"/>
    <property type="match status" value="1"/>
</dbReference>
<dbReference type="InterPro" id="IPR011990">
    <property type="entry name" value="TPR-like_helical_dom_sf"/>
</dbReference>
<name>K5BUW4_9BACE</name>
<comment type="caution">
    <text evidence="2">The sequence shown here is derived from an EMBL/GenBank/DDBJ whole genome shotgun (WGS) entry which is preliminary data.</text>
</comment>
<organism evidence="2 3">
    <name type="scientific">Bacteroides finegoldii CL09T03C10</name>
    <dbReference type="NCBI Taxonomy" id="997888"/>
    <lineage>
        <taxon>Bacteria</taxon>
        <taxon>Pseudomonadati</taxon>
        <taxon>Bacteroidota</taxon>
        <taxon>Bacteroidia</taxon>
        <taxon>Bacteroidales</taxon>
        <taxon>Bacteroidaceae</taxon>
        <taxon>Bacteroides</taxon>
    </lineage>
</organism>
<protein>
    <recommendedName>
        <fullName evidence="4">SusD/RagB family nutrient-binding outer membrane lipoprotein</fullName>
    </recommendedName>
</protein>
<dbReference type="EMBL" id="AGXW01000002">
    <property type="protein sequence ID" value="EKJ92122.1"/>
    <property type="molecule type" value="Genomic_DNA"/>
</dbReference>
<evidence type="ECO:0000313" key="2">
    <source>
        <dbReference type="EMBL" id="EKJ92122.1"/>
    </source>
</evidence>
<evidence type="ECO:0000256" key="1">
    <source>
        <dbReference type="SAM" id="SignalP"/>
    </source>
</evidence>
<proteinExistence type="predicted"/>
<sequence length="537" mass="59304">MKNIINTILMASLSAAMTACIGNYEEINYDHYGPGSGDVLADDYALGSAMNNLAGCVISPDVNTAQFTDCLLGGTMGGYFADSQNTWTNTISNYNPTDDWTRVFLKSDKVIPVLYTNYNAVKAISEQTGNPVPLAIAKIIKVAAMHRITDTYGAIPYSKIGENGAITTPYDSQEQIYRKFFEELNEAITDLIANENEALVATADYIYSGNVKKWIKFANSLKLRLAMRIVYANKELAQQMAEDAVKHEGGLITTNDDNAAWNYFVTSSNPIYTAVRYNTPAHEADGKTCLSGGDSHAAADIICYMNGYNDPRRAKYFTKSEWKDEEYVGMRRGIVIPSLTTIGHKYSGVNIEPTSALMWMNAAEVAFLRAEGKAVFNFNMGGEARDFYEEGIRLSFAQWGVDGVNDYLNEKGAPTVYNDPNNGENSYSEPLSTVSVAWPEGKGTEAIQECIIIQKWIANWMIGHEAWSDHRRTGYPKLIPATPEGNRSGGVVGNEGAFRMPYPRDEYVNNAANVSEAVAKYLGGRDNMGQKVWWDAK</sequence>
<dbReference type="RefSeq" id="WP_007760074.1">
    <property type="nucleotide sequence ID" value="NZ_AKBZ01000005.1"/>
</dbReference>
<dbReference type="Gene3D" id="1.25.40.390">
    <property type="match status" value="1"/>
</dbReference>
<dbReference type="OrthoDB" id="1387301at2"/>
<dbReference type="PROSITE" id="PS51257">
    <property type="entry name" value="PROKAR_LIPOPROTEIN"/>
    <property type="match status" value="1"/>
</dbReference>
<accession>K5BUW4</accession>
<dbReference type="InterPro" id="IPR024302">
    <property type="entry name" value="SusD-like"/>
</dbReference>
<dbReference type="SUPFAM" id="SSF48452">
    <property type="entry name" value="TPR-like"/>
    <property type="match status" value="1"/>
</dbReference>
<dbReference type="HOGENOM" id="CLU_025928_2_0_10"/>
<feature type="chain" id="PRO_5003881617" description="SusD/RagB family nutrient-binding outer membrane lipoprotein" evidence="1">
    <location>
        <begin position="22"/>
        <end position="537"/>
    </location>
</feature>